<dbReference type="PANTHER" id="PTHR43811">
    <property type="entry name" value="FKBP-TYPE PEPTIDYL-PROLYL CIS-TRANS ISOMERASE FKPA"/>
    <property type="match status" value="1"/>
</dbReference>
<comment type="similarity">
    <text evidence="2 6">Belongs to the FKBP-type PPIase family.</text>
</comment>
<dbReference type="InterPro" id="IPR046357">
    <property type="entry name" value="PPIase_dom_sf"/>
</dbReference>
<proteinExistence type="inferred from homology"/>
<reference evidence="9 10" key="1">
    <citation type="submission" date="2020-08" db="EMBL/GenBank/DDBJ databases">
        <title>Genomic Encyclopedia of Type Strains, Phase IV (KMG-IV): sequencing the most valuable type-strain genomes for metagenomic binning, comparative biology and taxonomic classification.</title>
        <authorList>
            <person name="Goeker M."/>
        </authorList>
    </citation>
    <scope>NUCLEOTIDE SEQUENCE [LARGE SCALE GENOMIC DNA]</scope>
    <source>
        <strain evidence="9 10">DSM 12252</strain>
    </source>
</reference>
<feature type="domain" description="PPIase FKBP-type" evidence="8">
    <location>
        <begin position="70"/>
        <end position="155"/>
    </location>
</feature>
<dbReference type="GO" id="GO:0003755">
    <property type="term" value="F:peptidyl-prolyl cis-trans isomerase activity"/>
    <property type="evidence" value="ECO:0007669"/>
    <property type="project" value="UniProtKB-UniRule"/>
</dbReference>
<evidence type="ECO:0000256" key="5">
    <source>
        <dbReference type="PROSITE-ProRule" id="PRU00277"/>
    </source>
</evidence>
<dbReference type="FunFam" id="3.10.50.40:FF:000006">
    <property type="entry name" value="Peptidyl-prolyl cis-trans isomerase"/>
    <property type="match status" value="1"/>
</dbReference>
<dbReference type="SUPFAM" id="SSF54534">
    <property type="entry name" value="FKBP-like"/>
    <property type="match status" value="1"/>
</dbReference>
<evidence type="ECO:0000256" key="7">
    <source>
        <dbReference type="SAM" id="SignalP"/>
    </source>
</evidence>
<comment type="caution">
    <text evidence="9">The sequence shown here is derived from an EMBL/GenBank/DDBJ whole genome shotgun (WGS) entry which is preliminary data.</text>
</comment>
<keyword evidence="10" id="KW-1185">Reference proteome</keyword>
<protein>
    <recommendedName>
        <fullName evidence="6">Peptidyl-prolyl cis-trans isomerase</fullName>
        <ecNumber evidence="6">5.2.1.8</ecNumber>
    </recommendedName>
</protein>
<keyword evidence="3 5" id="KW-0697">Rotamase</keyword>
<dbReference type="PROSITE" id="PS50059">
    <property type="entry name" value="FKBP_PPIASE"/>
    <property type="match status" value="1"/>
</dbReference>
<dbReference type="Proteomes" id="UP000590740">
    <property type="component" value="Unassembled WGS sequence"/>
</dbReference>
<feature type="chain" id="PRO_5031043300" description="Peptidyl-prolyl cis-trans isomerase" evidence="7">
    <location>
        <begin position="24"/>
        <end position="158"/>
    </location>
</feature>
<accession>A0A7W7YC58</accession>
<evidence type="ECO:0000256" key="2">
    <source>
        <dbReference type="ARBA" id="ARBA00006577"/>
    </source>
</evidence>
<dbReference type="EMBL" id="JACHIG010000006">
    <property type="protein sequence ID" value="MBB5033400.1"/>
    <property type="molecule type" value="Genomic_DNA"/>
</dbReference>
<organism evidence="9 10">
    <name type="scientific">Prosthecobacter vanneervenii</name>
    <dbReference type="NCBI Taxonomy" id="48466"/>
    <lineage>
        <taxon>Bacteria</taxon>
        <taxon>Pseudomonadati</taxon>
        <taxon>Verrucomicrobiota</taxon>
        <taxon>Verrucomicrobiia</taxon>
        <taxon>Verrucomicrobiales</taxon>
        <taxon>Verrucomicrobiaceae</taxon>
        <taxon>Prosthecobacter</taxon>
    </lineage>
</organism>
<evidence type="ECO:0000256" key="6">
    <source>
        <dbReference type="RuleBase" id="RU003915"/>
    </source>
</evidence>
<evidence type="ECO:0000256" key="3">
    <source>
        <dbReference type="ARBA" id="ARBA00023110"/>
    </source>
</evidence>
<dbReference type="Pfam" id="PF00254">
    <property type="entry name" value="FKBP_C"/>
    <property type="match status" value="1"/>
</dbReference>
<gene>
    <name evidence="9" type="ORF">HNQ65_002988</name>
</gene>
<dbReference type="InterPro" id="IPR001179">
    <property type="entry name" value="PPIase_FKBP_dom"/>
</dbReference>
<evidence type="ECO:0000256" key="4">
    <source>
        <dbReference type="ARBA" id="ARBA00023235"/>
    </source>
</evidence>
<dbReference type="RefSeq" id="WP_184340331.1">
    <property type="nucleotide sequence ID" value="NZ_JACHIG010000006.1"/>
</dbReference>
<dbReference type="AlphaFoldDB" id="A0A7W7YC58"/>
<keyword evidence="7" id="KW-0732">Signal</keyword>
<evidence type="ECO:0000259" key="8">
    <source>
        <dbReference type="PROSITE" id="PS50059"/>
    </source>
</evidence>
<feature type="signal peptide" evidence="7">
    <location>
        <begin position="1"/>
        <end position="23"/>
    </location>
</feature>
<dbReference type="PANTHER" id="PTHR43811:SF19">
    <property type="entry name" value="39 KDA FK506-BINDING NUCLEAR PROTEIN"/>
    <property type="match status" value="1"/>
</dbReference>
<dbReference type="EC" id="5.2.1.8" evidence="6"/>
<dbReference type="Gene3D" id="3.10.50.40">
    <property type="match status" value="1"/>
</dbReference>
<keyword evidence="4 5" id="KW-0413">Isomerase</keyword>
<sequence length="158" mass="16212">MKPIATALITSAALLLLATGCQSGGKSESAQKSAAAKGNADANGVVTTASGLRYKMLTSGPAGGKSPTLTDSVTVHYRGTLTNGSVFDSSYDRGQPATFGVNQVIPGWTEALQLMKPGDVFALYIPSYLGYGPQSMGTIPANSDLVFQVQLIQVNGAP</sequence>
<name>A0A7W7YC58_9BACT</name>
<evidence type="ECO:0000256" key="1">
    <source>
        <dbReference type="ARBA" id="ARBA00000971"/>
    </source>
</evidence>
<evidence type="ECO:0000313" key="9">
    <source>
        <dbReference type="EMBL" id="MBB5033400.1"/>
    </source>
</evidence>
<evidence type="ECO:0000313" key="10">
    <source>
        <dbReference type="Proteomes" id="UP000590740"/>
    </source>
</evidence>
<comment type="catalytic activity">
    <reaction evidence="1 5 6">
        <text>[protein]-peptidylproline (omega=180) = [protein]-peptidylproline (omega=0)</text>
        <dbReference type="Rhea" id="RHEA:16237"/>
        <dbReference type="Rhea" id="RHEA-COMP:10747"/>
        <dbReference type="Rhea" id="RHEA-COMP:10748"/>
        <dbReference type="ChEBI" id="CHEBI:83833"/>
        <dbReference type="ChEBI" id="CHEBI:83834"/>
        <dbReference type="EC" id="5.2.1.8"/>
    </reaction>
</comment>
<dbReference type="PROSITE" id="PS51257">
    <property type="entry name" value="PROKAR_LIPOPROTEIN"/>
    <property type="match status" value="1"/>
</dbReference>